<proteinExistence type="predicted"/>
<reference evidence="1" key="1">
    <citation type="submission" date="2022-12" db="EMBL/GenBank/DDBJ databases">
        <title>Draft genome assemblies for two species of Escallonia (Escalloniales).</title>
        <authorList>
            <person name="Chanderbali A."/>
            <person name="Dervinis C."/>
            <person name="Anghel I."/>
            <person name="Soltis D."/>
            <person name="Soltis P."/>
            <person name="Zapata F."/>
        </authorList>
    </citation>
    <scope>NUCLEOTIDE SEQUENCE</scope>
    <source>
        <strain evidence="1">UCBG64.0493</strain>
        <tissue evidence="1">Leaf</tissue>
    </source>
</reference>
<organism evidence="1 2">
    <name type="scientific">Escallonia herrerae</name>
    <dbReference type="NCBI Taxonomy" id="1293975"/>
    <lineage>
        <taxon>Eukaryota</taxon>
        <taxon>Viridiplantae</taxon>
        <taxon>Streptophyta</taxon>
        <taxon>Embryophyta</taxon>
        <taxon>Tracheophyta</taxon>
        <taxon>Spermatophyta</taxon>
        <taxon>Magnoliopsida</taxon>
        <taxon>eudicotyledons</taxon>
        <taxon>Gunneridae</taxon>
        <taxon>Pentapetalae</taxon>
        <taxon>asterids</taxon>
        <taxon>campanulids</taxon>
        <taxon>Escalloniales</taxon>
        <taxon>Escalloniaceae</taxon>
        <taxon>Escallonia</taxon>
    </lineage>
</organism>
<keyword evidence="2" id="KW-1185">Reference proteome</keyword>
<sequence length="312" mass="36106">MDSIIHKTQSMLFEDHLELEADDTSAAKEYALTLLAKVISSKKINAKLAYTILLKAWNPAKDEIDFHHSPFWIRIFGLPPNKMTKSNAEKIGARIGNLKEIDFTADGNIAWCKFLRIQVEIDIQKSIHTGFHRTKEASPSSWINLRGKGNPFTWSNNWPLLANIRERLDKAYANIAWCTLFPYASVTHLPGKASDHLPIVLKTHKPLSYERKPFKFEAAWIRDPTSFYVVQSAWNQPLMGTPESVLCKKVESTSKALRKWNYSHFRHIQSRIGQLTSILDKIQQNQSSIRNLELERNIKLELQEQLRREEWL</sequence>
<dbReference type="InterPro" id="IPR036691">
    <property type="entry name" value="Endo/exonu/phosph_ase_sf"/>
</dbReference>
<dbReference type="PANTHER" id="PTHR33710">
    <property type="entry name" value="BNAC02G09200D PROTEIN"/>
    <property type="match status" value="1"/>
</dbReference>
<dbReference type="Proteomes" id="UP001188597">
    <property type="component" value="Unassembled WGS sequence"/>
</dbReference>
<evidence type="ECO:0000313" key="2">
    <source>
        <dbReference type="Proteomes" id="UP001188597"/>
    </source>
</evidence>
<dbReference type="EMBL" id="JAVXUP010002475">
    <property type="protein sequence ID" value="KAK3003071.1"/>
    <property type="molecule type" value="Genomic_DNA"/>
</dbReference>
<dbReference type="SUPFAM" id="SSF56219">
    <property type="entry name" value="DNase I-like"/>
    <property type="match status" value="1"/>
</dbReference>
<name>A0AA88V6N3_9ASTE</name>
<accession>A0AA88V6N3</accession>
<evidence type="ECO:0008006" key="3">
    <source>
        <dbReference type="Google" id="ProtNLM"/>
    </source>
</evidence>
<comment type="caution">
    <text evidence="1">The sequence shown here is derived from an EMBL/GenBank/DDBJ whole genome shotgun (WGS) entry which is preliminary data.</text>
</comment>
<dbReference type="AlphaFoldDB" id="A0AA88V6N3"/>
<dbReference type="PANTHER" id="PTHR33710:SF77">
    <property type="entry name" value="DNASE I-LIKE SUPERFAMILY PROTEIN"/>
    <property type="match status" value="1"/>
</dbReference>
<protein>
    <recommendedName>
        <fullName evidence="3">DUF4283 domain-containing protein</fullName>
    </recommendedName>
</protein>
<gene>
    <name evidence="1" type="ORF">RJ639_020030</name>
</gene>
<evidence type="ECO:0000313" key="1">
    <source>
        <dbReference type="EMBL" id="KAK3003071.1"/>
    </source>
</evidence>